<dbReference type="Proteomes" id="UP000295382">
    <property type="component" value="Unassembled WGS sequence"/>
</dbReference>
<protein>
    <recommendedName>
        <fullName evidence="3">Tail fiber assembly protein</fullName>
    </recommendedName>
</protein>
<comment type="caution">
    <text evidence="1">The sequence shown here is derived from an EMBL/GenBank/DDBJ whole genome shotgun (WGS) entry which is preliminary data.</text>
</comment>
<evidence type="ECO:0000313" key="2">
    <source>
        <dbReference type="Proteomes" id="UP000295382"/>
    </source>
</evidence>
<name>A0A4R3HW48_PAULE</name>
<organism evidence="1 2">
    <name type="scientific">Paucimonas lemoignei</name>
    <name type="common">Pseudomonas lemoignei</name>
    <dbReference type="NCBI Taxonomy" id="29443"/>
    <lineage>
        <taxon>Bacteria</taxon>
        <taxon>Pseudomonadati</taxon>
        <taxon>Pseudomonadota</taxon>
        <taxon>Betaproteobacteria</taxon>
        <taxon>Burkholderiales</taxon>
        <taxon>Burkholderiaceae</taxon>
        <taxon>Paucimonas</taxon>
    </lineage>
</organism>
<dbReference type="EMBL" id="SLZQ01000004">
    <property type="protein sequence ID" value="TCS37497.1"/>
    <property type="molecule type" value="Genomic_DNA"/>
</dbReference>
<dbReference type="AlphaFoldDB" id="A0A4R3HW48"/>
<dbReference type="OrthoDB" id="8657139at2"/>
<keyword evidence="2" id="KW-1185">Reference proteome</keyword>
<gene>
    <name evidence="1" type="ORF">EDC30_104301</name>
</gene>
<evidence type="ECO:0008006" key="3">
    <source>
        <dbReference type="Google" id="ProtNLM"/>
    </source>
</evidence>
<dbReference type="RefSeq" id="WP_132258434.1">
    <property type="nucleotide sequence ID" value="NZ_SLZQ01000004.1"/>
</dbReference>
<evidence type="ECO:0000313" key="1">
    <source>
        <dbReference type="EMBL" id="TCS37497.1"/>
    </source>
</evidence>
<reference evidence="1 2" key="1">
    <citation type="submission" date="2019-03" db="EMBL/GenBank/DDBJ databases">
        <title>Genomic Encyclopedia of Type Strains, Phase IV (KMG-IV): sequencing the most valuable type-strain genomes for metagenomic binning, comparative biology and taxonomic classification.</title>
        <authorList>
            <person name="Goeker M."/>
        </authorList>
    </citation>
    <scope>NUCLEOTIDE SEQUENCE [LARGE SCALE GENOMIC DNA]</scope>
    <source>
        <strain evidence="1 2">DSM 7445</strain>
    </source>
</reference>
<sequence>MEFITVFQLDPNGIFIGETVADRSPLEEGVFLVPDGCVQEPPPAFVAGKLRAFVNGAWQYQDPPLLPDSIGEDPAPPALEQMRMQAIRSLNERCQAIADHLTASYPDFEKLTWEDQRREAVAWQADSAAPTPYIDGLAVLRGIDRVEYLTRTLAKITSFASAAQRLVGLRQKYEDQFRAATSPEEIAAINPVITLE</sequence>
<accession>A0A4R3HW48</accession>
<proteinExistence type="predicted"/>